<evidence type="ECO:0000256" key="6">
    <source>
        <dbReference type="ARBA" id="ARBA00022968"/>
    </source>
</evidence>
<keyword evidence="4" id="KW-0808">Transferase</keyword>
<dbReference type="EMBL" id="BMAT01005868">
    <property type="protein sequence ID" value="GFS01014.1"/>
    <property type="molecule type" value="Genomic_DNA"/>
</dbReference>
<evidence type="ECO:0000256" key="1">
    <source>
        <dbReference type="ARBA" id="ARBA00004323"/>
    </source>
</evidence>
<evidence type="ECO:0000256" key="5">
    <source>
        <dbReference type="ARBA" id="ARBA00022692"/>
    </source>
</evidence>
<dbReference type="GO" id="GO:0006493">
    <property type="term" value="P:protein O-linked glycosylation"/>
    <property type="evidence" value="ECO:0007669"/>
    <property type="project" value="TreeGrafter"/>
</dbReference>
<comment type="subcellular location">
    <subcellularLocation>
        <location evidence="1 10">Golgi apparatus membrane</location>
        <topology evidence="1 10">Single-pass type II membrane protein</topology>
    </subcellularLocation>
</comment>
<evidence type="ECO:0000256" key="3">
    <source>
        <dbReference type="ARBA" id="ARBA00022676"/>
    </source>
</evidence>
<dbReference type="EC" id="2.4.1.-" evidence="10"/>
<dbReference type="GO" id="GO:0000139">
    <property type="term" value="C:Golgi membrane"/>
    <property type="evidence" value="ECO:0007669"/>
    <property type="project" value="UniProtKB-SubCell"/>
</dbReference>
<dbReference type="AlphaFoldDB" id="A0AAV4HVL3"/>
<keyword evidence="9 10" id="KW-0472">Membrane</keyword>
<keyword evidence="8 10" id="KW-0333">Golgi apparatus</keyword>
<dbReference type="PANTHER" id="PTHR11214:SF378">
    <property type="entry name" value="BETA-1,3-GALACTOSYLTRANSFERASE 4"/>
    <property type="match status" value="1"/>
</dbReference>
<evidence type="ECO:0000256" key="10">
    <source>
        <dbReference type="RuleBase" id="RU363063"/>
    </source>
</evidence>
<keyword evidence="6 10" id="KW-0735">Signal-anchor</keyword>
<keyword evidence="5 10" id="KW-0812">Transmembrane</keyword>
<evidence type="ECO:0000256" key="8">
    <source>
        <dbReference type="ARBA" id="ARBA00023034"/>
    </source>
</evidence>
<comment type="caution">
    <text evidence="11">The sequence shown here is derived from an EMBL/GenBank/DDBJ whole genome shotgun (WGS) entry which is preliminary data.</text>
</comment>
<gene>
    <name evidence="11" type="ORF">ElyMa_002827800</name>
</gene>
<keyword evidence="12" id="KW-1185">Reference proteome</keyword>
<dbReference type="Proteomes" id="UP000762676">
    <property type="component" value="Unassembled WGS sequence"/>
</dbReference>
<dbReference type="PANTHER" id="PTHR11214">
    <property type="entry name" value="BETA-1,3-N-ACETYLGLUCOSAMINYLTRANSFERASE"/>
    <property type="match status" value="1"/>
</dbReference>
<protein>
    <recommendedName>
        <fullName evidence="10">Hexosyltransferase</fullName>
        <ecNumber evidence="10">2.4.1.-</ecNumber>
    </recommendedName>
</protein>
<evidence type="ECO:0000256" key="9">
    <source>
        <dbReference type="ARBA" id="ARBA00023136"/>
    </source>
</evidence>
<keyword evidence="7 10" id="KW-1133">Transmembrane helix</keyword>
<sequence length="361" mass="40760">MRIFPVCFEWTRIHKTFTFRRCLVFATAALVISAPWLLKMEPRTNTRFPRNGTTIGDQELLGRVNKHAHHVLRTPKHILEHEFFSPNPFPLETYNNSVLREPSFVNKESCGSVHVIIPSTPDDVKTRDVIRETWGSVALGLRWPGKPLSLTVRITFVLGVTDKNNRNVEDVLHDDILQFDVAETYRNLTRKILLSLQWVLSSCKDVQYVVKVDQDTFANLPLLLSFLKHHGEGNSIYGYIYPGGSVNRGTTGWGVSKELYPLDQFPVYASGTAYVMSKSAVETLIEMSPHFLSIPIEDAFITGVLATAGSVDRVHVDGFTHWSDSKIRPCAFINDDQFFGSNMAQSDLITTWQNISTGVKC</sequence>
<evidence type="ECO:0000313" key="11">
    <source>
        <dbReference type="EMBL" id="GFS01014.1"/>
    </source>
</evidence>
<dbReference type="GO" id="GO:0016758">
    <property type="term" value="F:hexosyltransferase activity"/>
    <property type="evidence" value="ECO:0007669"/>
    <property type="project" value="InterPro"/>
</dbReference>
<dbReference type="InterPro" id="IPR002659">
    <property type="entry name" value="Glyco_trans_31"/>
</dbReference>
<comment type="similarity">
    <text evidence="2 10">Belongs to the glycosyltransferase 31 family.</text>
</comment>
<reference evidence="11 12" key="1">
    <citation type="journal article" date="2021" name="Elife">
        <title>Chloroplast acquisition without the gene transfer in kleptoplastic sea slugs, Plakobranchus ocellatus.</title>
        <authorList>
            <person name="Maeda T."/>
            <person name="Takahashi S."/>
            <person name="Yoshida T."/>
            <person name="Shimamura S."/>
            <person name="Takaki Y."/>
            <person name="Nagai Y."/>
            <person name="Toyoda A."/>
            <person name="Suzuki Y."/>
            <person name="Arimoto A."/>
            <person name="Ishii H."/>
            <person name="Satoh N."/>
            <person name="Nishiyama T."/>
            <person name="Hasebe M."/>
            <person name="Maruyama T."/>
            <person name="Minagawa J."/>
            <person name="Obokata J."/>
            <person name="Shigenobu S."/>
        </authorList>
    </citation>
    <scope>NUCLEOTIDE SEQUENCE [LARGE SCALE GENOMIC DNA]</scope>
</reference>
<dbReference type="Gene3D" id="3.90.550.50">
    <property type="match status" value="1"/>
</dbReference>
<dbReference type="Pfam" id="PF01762">
    <property type="entry name" value="Galactosyl_T"/>
    <property type="match status" value="1"/>
</dbReference>
<evidence type="ECO:0000256" key="7">
    <source>
        <dbReference type="ARBA" id="ARBA00022989"/>
    </source>
</evidence>
<evidence type="ECO:0000256" key="2">
    <source>
        <dbReference type="ARBA" id="ARBA00008661"/>
    </source>
</evidence>
<proteinExistence type="inferred from homology"/>
<name>A0AAV4HVL3_9GAST</name>
<accession>A0AAV4HVL3</accession>
<evidence type="ECO:0000256" key="4">
    <source>
        <dbReference type="ARBA" id="ARBA00022679"/>
    </source>
</evidence>
<keyword evidence="3 10" id="KW-0328">Glycosyltransferase</keyword>
<evidence type="ECO:0000313" key="12">
    <source>
        <dbReference type="Proteomes" id="UP000762676"/>
    </source>
</evidence>
<organism evidence="11 12">
    <name type="scientific">Elysia marginata</name>
    <dbReference type="NCBI Taxonomy" id="1093978"/>
    <lineage>
        <taxon>Eukaryota</taxon>
        <taxon>Metazoa</taxon>
        <taxon>Spiralia</taxon>
        <taxon>Lophotrochozoa</taxon>
        <taxon>Mollusca</taxon>
        <taxon>Gastropoda</taxon>
        <taxon>Heterobranchia</taxon>
        <taxon>Euthyneura</taxon>
        <taxon>Panpulmonata</taxon>
        <taxon>Sacoglossa</taxon>
        <taxon>Placobranchoidea</taxon>
        <taxon>Plakobranchidae</taxon>
        <taxon>Elysia</taxon>
    </lineage>
</organism>
<feature type="transmembrane region" description="Helical" evidence="10">
    <location>
        <begin position="21"/>
        <end position="38"/>
    </location>
</feature>